<evidence type="ECO:0000256" key="10">
    <source>
        <dbReference type="SAM" id="MobiDB-lite"/>
    </source>
</evidence>
<feature type="transmembrane region" description="Helical" evidence="11">
    <location>
        <begin position="202"/>
        <end position="221"/>
    </location>
</feature>
<dbReference type="InterPro" id="IPR036640">
    <property type="entry name" value="ABC1_TM_sf"/>
</dbReference>
<keyword evidence="7 14" id="KW-0067">ATP-binding</keyword>
<protein>
    <submittedName>
        <fullName evidence="14">Lipid A export ATP-binding/permease protein MsbA</fullName>
    </submittedName>
</protein>
<evidence type="ECO:0000256" key="5">
    <source>
        <dbReference type="ARBA" id="ARBA00022692"/>
    </source>
</evidence>
<dbReference type="InterPro" id="IPR003439">
    <property type="entry name" value="ABC_transporter-like_ATP-bd"/>
</dbReference>
<keyword evidence="2" id="KW-0813">Transport</keyword>
<keyword evidence="3" id="KW-1003">Cell membrane</keyword>
<dbReference type="SUPFAM" id="SSF52540">
    <property type="entry name" value="P-loop containing nucleoside triphosphate hydrolases"/>
    <property type="match status" value="1"/>
</dbReference>
<evidence type="ECO:0000313" key="14">
    <source>
        <dbReference type="EMBL" id="PTQ51500.1"/>
    </source>
</evidence>
<dbReference type="Proteomes" id="UP000244016">
    <property type="component" value="Unassembled WGS sequence"/>
</dbReference>
<keyword evidence="9 11" id="KW-0472">Membrane</keyword>
<feature type="region of interest" description="Disordered" evidence="10">
    <location>
        <begin position="361"/>
        <end position="395"/>
    </location>
</feature>
<feature type="domain" description="ABC transporter" evidence="12">
    <location>
        <begin position="402"/>
        <end position="636"/>
    </location>
</feature>
<dbReference type="AlphaFoldDB" id="A0A2T5G5N9"/>
<keyword evidence="4" id="KW-0997">Cell inner membrane</keyword>
<dbReference type="PANTHER" id="PTHR43394:SF1">
    <property type="entry name" value="ATP-BINDING CASSETTE SUB-FAMILY B MEMBER 10, MITOCHONDRIAL"/>
    <property type="match status" value="1"/>
</dbReference>
<keyword evidence="8 11" id="KW-1133">Transmembrane helix</keyword>
<comment type="caution">
    <text evidence="14">The sequence shown here is derived from an EMBL/GenBank/DDBJ whole genome shotgun (WGS) entry which is preliminary data.</text>
</comment>
<dbReference type="GO" id="GO:0005524">
    <property type="term" value="F:ATP binding"/>
    <property type="evidence" value="ECO:0007669"/>
    <property type="project" value="UniProtKB-KW"/>
</dbReference>
<dbReference type="PROSITE" id="PS00211">
    <property type="entry name" value="ABC_TRANSPORTER_1"/>
    <property type="match status" value="1"/>
</dbReference>
<dbReference type="Pfam" id="PF00005">
    <property type="entry name" value="ABC_tran"/>
    <property type="match status" value="1"/>
</dbReference>
<organism evidence="14 15">
    <name type="scientific">Brockia lithotrophica</name>
    <dbReference type="NCBI Taxonomy" id="933949"/>
    <lineage>
        <taxon>Bacteria</taxon>
        <taxon>Bacillati</taxon>
        <taxon>Bacillota</taxon>
        <taxon>Bacilli</taxon>
        <taxon>Bacillales</taxon>
        <taxon>Bacillales Family X. Incertae Sedis</taxon>
        <taxon>Brockia</taxon>
    </lineage>
</organism>
<reference evidence="14 15" key="1">
    <citation type="submission" date="2017-08" db="EMBL/GenBank/DDBJ databases">
        <title>Burning lignite coal seam in the remote Altai Mountains harbors a hydrogen-driven thermophilic microbial community.</title>
        <authorList>
            <person name="Kadnikov V.V."/>
            <person name="Mardanov A.V."/>
            <person name="Ivasenko D."/>
            <person name="Beletsky A.V."/>
            <person name="Karnachuk O.V."/>
            <person name="Ravin N.V."/>
        </authorList>
    </citation>
    <scope>NUCLEOTIDE SEQUENCE [LARGE SCALE GENOMIC DNA]</scope>
    <source>
        <strain evidence="14">AL31</strain>
    </source>
</reference>
<dbReference type="CDD" id="cd18547">
    <property type="entry name" value="ABC_6TM_Tm288_like"/>
    <property type="match status" value="1"/>
</dbReference>
<evidence type="ECO:0000256" key="1">
    <source>
        <dbReference type="ARBA" id="ARBA00004651"/>
    </source>
</evidence>
<dbReference type="PANTHER" id="PTHR43394">
    <property type="entry name" value="ATP-DEPENDENT PERMEASE MDL1, MITOCHONDRIAL"/>
    <property type="match status" value="1"/>
</dbReference>
<keyword evidence="5 11" id="KW-0812">Transmembrane</keyword>
<dbReference type="FunFam" id="3.40.50.300:FF:001001">
    <property type="entry name" value="Multidrug ABC transporter ATP-binding protein"/>
    <property type="match status" value="1"/>
</dbReference>
<dbReference type="InterPro" id="IPR039421">
    <property type="entry name" value="Type_1_exporter"/>
</dbReference>
<keyword evidence="6" id="KW-0547">Nucleotide-binding</keyword>
<dbReference type="GO" id="GO:0015421">
    <property type="term" value="F:ABC-type oligopeptide transporter activity"/>
    <property type="evidence" value="ECO:0007669"/>
    <property type="project" value="TreeGrafter"/>
</dbReference>
<comment type="subcellular location">
    <subcellularLocation>
        <location evidence="1">Cell membrane</location>
        <topology evidence="1">Multi-pass membrane protein</topology>
    </subcellularLocation>
</comment>
<dbReference type="Gene3D" id="3.40.50.300">
    <property type="entry name" value="P-loop containing nucleotide triphosphate hydrolases"/>
    <property type="match status" value="1"/>
</dbReference>
<dbReference type="SUPFAM" id="SSF90123">
    <property type="entry name" value="ABC transporter transmembrane region"/>
    <property type="match status" value="1"/>
</dbReference>
<dbReference type="CDD" id="cd03254">
    <property type="entry name" value="ABCC_Glucan_exporter_like"/>
    <property type="match status" value="1"/>
</dbReference>
<evidence type="ECO:0000256" key="8">
    <source>
        <dbReference type="ARBA" id="ARBA00022989"/>
    </source>
</evidence>
<evidence type="ECO:0000313" key="15">
    <source>
        <dbReference type="Proteomes" id="UP000244016"/>
    </source>
</evidence>
<feature type="transmembrane region" description="Helical" evidence="11">
    <location>
        <begin position="285"/>
        <end position="306"/>
    </location>
</feature>
<evidence type="ECO:0000259" key="12">
    <source>
        <dbReference type="PROSITE" id="PS50893"/>
    </source>
</evidence>
<dbReference type="InterPro" id="IPR017871">
    <property type="entry name" value="ABC_transporter-like_CS"/>
</dbReference>
<evidence type="ECO:0000256" key="4">
    <source>
        <dbReference type="ARBA" id="ARBA00022519"/>
    </source>
</evidence>
<dbReference type="InterPro" id="IPR027417">
    <property type="entry name" value="P-loop_NTPase"/>
</dbReference>
<sequence>MSTERTRAGARPGGGGHGGSAFLRPTERPRDARRTARRLLSLLASYRLRLAGVLFLAALSTLFAVLAPRLIGEVTNLLFAAVQQGGVGGAPALIAWPRLGAILAFLAGIYALSFAASYLQQVLMVGVAQDVVFRLRRAVAAKFVRLPVRTFDERPHGDLMSRMTNDLDLLGSTLQQSLVDAFTAVFSGVGMLAMMLAMSTQLTVLTALLLPLAGGIVAGLARRAQCLFLRQQEALGAVSAVVEEHVRGFEVTKAFGQEERADRVFRERNAELYASGWRAQFVSGLIWPGMSFVGNLGYVLLAWAGAIQVLSGRLSVGDVQAFLQYARQLNQPVTQLANASSILQSTIAAAERVFRLLDEPEEDDAGDARPEVSQNVRVHSGEGAGSSRGEGERKPWRARGDVRFEDVWFAYRSEEPVLQGVSFHVPAGMRLAIVGPTGSGKTTLVSLLLRFYDPERGQILLDGRDLRKIPREVLRRQFAYVPQDAWLFPGTLRENLLYGRGEAEDEEIWEVLRAVRLADVVRALPGGLDTVVGEDEDLLSQGERQLVTIARALLVDPPVLVLDEATSGVDPHTERLVQDALEHAFRGRTSIVIAHRLQTVERADRIVVLERGRVAEVGTHEELAARGGAYAALLAAASR</sequence>
<accession>A0A2T5G5N9</accession>
<evidence type="ECO:0000259" key="13">
    <source>
        <dbReference type="PROSITE" id="PS50929"/>
    </source>
</evidence>
<dbReference type="EMBL" id="PEBW01000005">
    <property type="protein sequence ID" value="PTQ51500.1"/>
    <property type="molecule type" value="Genomic_DNA"/>
</dbReference>
<evidence type="ECO:0000256" key="3">
    <source>
        <dbReference type="ARBA" id="ARBA00022475"/>
    </source>
</evidence>
<evidence type="ECO:0000256" key="9">
    <source>
        <dbReference type="ARBA" id="ARBA00023136"/>
    </source>
</evidence>
<name>A0A2T5G5N9_9BACL</name>
<feature type="region of interest" description="Disordered" evidence="10">
    <location>
        <begin position="1"/>
        <end position="30"/>
    </location>
</feature>
<dbReference type="InterPro" id="IPR011527">
    <property type="entry name" value="ABC1_TM_dom"/>
</dbReference>
<dbReference type="Gene3D" id="1.20.1560.10">
    <property type="entry name" value="ABC transporter type 1, transmembrane domain"/>
    <property type="match status" value="1"/>
</dbReference>
<gene>
    <name evidence="14" type="ORF">BLITH_1577</name>
</gene>
<dbReference type="SMART" id="SM00382">
    <property type="entry name" value="AAA"/>
    <property type="match status" value="1"/>
</dbReference>
<dbReference type="GO" id="GO:0005886">
    <property type="term" value="C:plasma membrane"/>
    <property type="evidence" value="ECO:0007669"/>
    <property type="project" value="UniProtKB-SubCell"/>
</dbReference>
<evidence type="ECO:0000256" key="2">
    <source>
        <dbReference type="ARBA" id="ARBA00022448"/>
    </source>
</evidence>
<evidence type="ECO:0000256" key="6">
    <source>
        <dbReference type="ARBA" id="ARBA00022741"/>
    </source>
</evidence>
<feature type="transmembrane region" description="Helical" evidence="11">
    <location>
        <begin position="99"/>
        <end position="119"/>
    </location>
</feature>
<feature type="domain" description="ABC transmembrane type-1" evidence="13">
    <location>
        <begin position="51"/>
        <end position="345"/>
    </location>
</feature>
<feature type="transmembrane region" description="Helical" evidence="11">
    <location>
        <begin position="48"/>
        <end position="71"/>
    </location>
</feature>
<dbReference type="PROSITE" id="PS50929">
    <property type="entry name" value="ABC_TM1F"/>
    <property type="match status" value="1"/>
</dbReference>
<dbReference type="FunFam" id="1.20.1560.10:FF:000011">
    <property type="entry name" value="Multidrug ABC transporter ATP-binding protein"/>
    <property type="match status" value="1"/>
</dbReference>
<dbReference type="Pfam" id="PF00664">
    <property type="entry name" value="ABC_membrane"/>
    <property type="match status" value="1"/>
</dbReference>
<dbReference type="InterPro" id="IPR003593">
    <property type="entry name" value="AAA+_ATPase"/>
</dbReference>
<dbReference type="GO" id="GO:0016887">
    <property type="term" value="F:ATP hydrolysis activity"/>
    <property type="evidence" value="ECO:0007669"/>
    <property type="project" value="InterPro"/>
</dbReference>
<feature type="transmembrane region" description="Helical" evidence="11">
    <location>
        <begin position="178"/>
        <end position="196"/>
    </location>
</feature>
<dbReference type="PROSITE" id="PS50893">
    <property type="entry name" value="ABC_TRANSPORTER_2"/>
    <property type="match status" value="1"/>
</dbReference>
<proteinExistence type="predicted"/>
<evidence type="ECO:0000256" key="11">
    <source>
        <dbReference type="SAM" id="Phobius"/>
    </source>
</evidence>
<evidence type="ECO:0000256" key="7">
    <source>
        <dbReference type="ARBA" id="ARBA00022840"/>
    </source>
</evidence>